<keyword evidence="2" id="KW-0812">Transmembrane</keyword>
<sequence>MSWSTLPSAGVYDVLSQQSHFGGPSDDSKRVATFNTLDVWELSLSPSHSKDNNPSSWTRRVCHPDDLEPGITRIILAPYPNPDSAKILSALLAKLGIPSDFASEFPHSVTHSIGSRETAEGSVTAWFHTLSKNIQKKGEQANVVQNIVTRSRGQGGKRDPSPPVPGTDETWARSAYCLSVLPGSPCPTLVCFGTTRNVMERLRVFRTVCEKGSKTETRILAEPFALFDLVVEGSFAYVDERVWRMCDRVYPVEKRVLLHACQVPSATTTQKNNFALLHNCSKQITHLRETVEGFLLLINDLTEIIRTRNPAPDDIDGEIRKMLIDNLRHRRSLFNNLRLRLTSLQRRVDNSVGLEFNLVTLQDSATMRRDASSMKIIAAITMVFLPTTAVASIVGSQIFTTNFDQDSGSWEVQTSPLFKMLWAVAGPLTVLVIAMSAGWNNIMESRSRKRLVQGT</sequence>
<accession>A0AAN7BEH6</accession>
<evidence type="ECO:0000256" key="2">
    <source>
        <dbReference type="SAM" id="Phobius"/>
    </source>
</evidence>
<dbReference type="Gene3D" id="1.20.58.340">
    <property type="entry name" value="Magnesium transport protein CorA, transmembrane region"/>
    <property type="match status" value="1"/>
</dbReference>
<feature type="transmembrane region" description="Helical" evidence="2">
    <location>
        <begin position="420"/>
        <end position="440"/>
    </location>
</feature>
<proteinExistence type="predicted"/>
<reference evidence="3" key="2">
    <citation type="submission" date="2023-05" db="EMBL/GenBank/DDBJ databases">
        <authorList>
            <consortium name="Lawrence Berkeley National Laboratory"/>
            <person name="Steindorff A."/>
            <person name="Hensen N."/>
            <person name="Bonometti L."/>
            <person name="Westerberg I."/>
            <person name="Brannstrom I.O."/>
            <person name="Guillou S."/>
            <person name="Cros-Aarteil S."/>
            <person name="Calhoun S."/>
            <person name="Haridas S."/>
            <person name="Kuo A."/>
            <person name="Mondo S."/>
            <person name="Pangilinan J."/>
            <person name="Riley R."/>
            <person name="Labutti K."/>
            <person name="Andreopoulos B."/>
            <person name="Lipzen A."/>
            <person name="Chen C."/>
            <person name="Yanf M."/>
            <person name="Daum C."/>
            <person name="Ng V."/>
            <person name="Clum A."/>
            <person name="Ohm R."/>
            <person name="Martin F."/>
            <person name="Silar P."/>
            <person name="Natvig D."/>
            <person name="Lalanne C."/>
            <person name="Gautier V."/>
            <person name="Ament-Velasquez S.L."/>
            <person name="Kruys A."/>
            <person name="Hutchinson M.I."/>
            <person name="Powell A.J."/>
            <person name="Barry K."/>
            <person name="Miller A.N."/>
            <person name="Grigoriev I.V."/>
            <person name="Debuchy R."/>
            <person name="Gladieux P."/>
            <person name="Thoren M.H."/>
            <person name="Johannesson H."/>
        </authorList>
    </citation>
    <scope>NUCLEOTIDE SEQUENCE</scope>
    <source>
        <strain evidence="3">CBS 990.96</strain>
    </source>
</reference>
<gene>
    <name evidence="3" type="ORF">QBC38DRAFT_493340</name>
</gene>
<protein>
    <submittedName>
        <fullName evidence="3">Uncharacterized protein</fullName>
    </submittedName>
</protein>
<feature type="transmembrane region" description="Helical" evidence="2">
    <location>
        <begin position="376"/>
        <end position="400"/>
    </location>
</feature>
<comment type="caution">
    <text evidence="3">The sequence shown here is derived from an EMBL/GenBank/DDBJ whole genome shotgun (WGS) entry which is preliminary data.</text>
</comment>
<feature type="region of interest" description="Disordered" evidence="1">
    <location>
        <begin position="148"/>
        <end position="167"/>
    </location>
</feature>
<evidence type="ECO:0000313" key="4">
    <source>
        <dbReference type="Proteomes" id="UP001301958"/>
    </source>
</evidence>
<keyword evidence="2" id="KW-0472">Membrane</keyword>
<evidence type="ECO:0000256" key="1">
    <source>
        <dbReference type="SAM" id="MobiDB-lite"/>
    </source>
</evidence>
<organism evidence="3 4">
    <name type="scientific">Podospora fimiseda</name>
    <dbReference type="NCBI Taxonomy" id="252190"/>
    <lineage>
        <taxon>Eukaryota</taxon>
        <taxon>Fungi</taxon>
        <taxon>Dikarya</taxon>
        <taxon>Ascomycota</taxon>
        <taxon>Pezizomycotina</taxon>
        <taxon>Sordariomycetes</taxon>
        <taxon>Sordariomycetidae</taxon>
        <taxon>Sordariales</taxon>
        <taxon>Podosporaceae</taxon>
        <taxon>Podospora</taxon>
    </lineage>
</organism>
<reference evidence="3" key="1">
    <citation type="journal article" date="2023" name="Mol. Phylogenet. Evol.">
        <title>Genome-scale phylogeny and comparative genomics of the fungal order Sordariales.</title>
        <authorList>
            <person name="Hensen N."/>
            <person name="Bonometti L."/>
            <person name="Westerberg I."/>
            <person name="Brannstrom I.O."/>
            <person name="Guillou S."/>
            <person name="Cros-Aarteil S."/>
            <person name="Calhoun S."/>
            <person name="Haridas S."/>
            <person name="Kuo A."/>
            <person name="Mondo S."/>
            <person name="Pangilinan J."/>
            <person name="Riley R."/>
            <person name="LaButti K."/>
            <person name="Andreopoulos B."/>
            <person name="Lipzen A."/>
            <person name="Chen C."/>
            <person name="Yan M."/>
            <person name="Daum C."/>
            <person name="Ng V."/>
            <person name="Clum A."/>
            <person name="Steindorff A."/>
            <person name="Ohm R.A."/>
            <person name="Martin F."/>
            <person name="Silar P."/>
            <person name="Natvig D.O."/>
            <person name="Lalanne C."/>
            <person name="Gautier V."/>
            <person name="Ament-Velasquez S.L."/>
            <person name="Kruys A."/>
            <person name="Hutchinson M.I."/>
            <person name="Powell A.J."/>
            <person name="Barry K."/>
            <person name="Miller A.N."/>
            <person name="Grigoriev I.V."/>
            <person name="Debuchy R."/>
            <person name="Gladieux P."/>
            <person name="Hiltunen Thoren M."/>
            <person name="Johannesson H."/>
        </authorList>
    </citation>
    <scope>NUCLEOTIDE SEQUENCE</scope>
    <source>
        <strain evidence="3">CBS 990.96</strain>
    </source>
</reference>
<keyword evidence="4" id="KW-1185">Reference proteome</keyword>
<dbReference type="EMBL" id="MU865632">
    <property type="protein sequence ID" value="KAK4220824.1"/>
    <property type="molecule type" value="Genomic_DNA"/>
</dbReference>
<keyword evidence="2" id="KW-1133">Transmembrane helix</keyword>
<name>A0AAN7BEH6_9PEZI</name>
<evidence type="ECO:0000313" key="3">
    <source>
        <dbReference type="EMBL" id="KAK4220824.1"/>
    </source>
</evidence>
<dbReference type="Proteomes" id="UP001301958">
    <property type="component" value="Unassembled WGS sequence"/>
</dbReference>
<dbReference type="AlphaFoldDB" id="A0AAN7BEH6"/>